<accession>A0A381LA27</accession>
<feature type="transmembrane region" description="Helical" evidence="1">
    <location>
        <begin position="12"/>
        <end position="29"/>
    </location>
</feature>
<dbReference type="Pfam" id="PF24800">
    <property type="entry name" value="DUF7702"/>
    <property type="match status" value="1"/>
</dbReference>
<keyword evidence="1" id="KW-1133">Transmembrane helix</keyword>
<proteinExistence type="predicted"/>
<feature type="domain" description="DUF7702" evidence="2">
    <location>
        <begin position="4"/>
        <end position="246"/>
    </location>
</feature>
<keyword evidence="1" id="KW-0812">Transmembrane</keyword>
<feature type="transmembrane region" description="Helical" evidence="1">
    <location>
        <begin position="72"/>
        <end position="92"/>
    </location>
</feature>
<evidence type="ECO:0000259" key="2">
    <source>
        <dbReference type="Pfam" id="PF24800"/>
    </source>
</evidence>
<evidence type="ECO:0000313" key="3">
    <source>
        <dbReference type="EMBL" id="SUZ10467.1"/>
    </source>
</evidence>
<feature type="transmembrane region" description="Helical" evidence="1">
    <location>
        <begin position="41"/>
        <end position="60"/>
    </location>
</feature>
<feature type="transmembrane region" description="Helical" evidence="1">
    <location>
        <begin position="185"/>
        <end position="209"/>
    </location>
</feature>
<dbReference type="OrthoDB" id="2560628at2759"/>
<name>A0A381LA27_BLUGR</name>
<evidence type="ECO:0000256" key="1">
    <source>
        <dbReference type="SAM" id="Phobius"/>
    </source>
</evidence>
<dbReference type="PANTHER" id="PTHR42109">
    <property type="entry name" value="UNPLACED GENOMIC SCAFFOLD UM_SCAF_CONTIG_1.265, WHOLE GENOME SHOTGUN SEQUENCE"/>
    <property type="match status" value="1"/>
</dbReference>
<reference evidence="3" key="1">
    <citation type="submission" date="2018-07" db="EMBL/GenBank/DDBJ databases">
        <authorList>
            <person name="Quirk P.G."/>
            <person name="Krulwich T.A."/>
        </authorList>
    </citation>
    <scope>NUCLEOTIDE SEQUENCE</scope>
    <source>
        <strain evidence="3">96224</strain>
    </source>
</reference>
<feature type="transmembrane region" description="Helical" evidence="1">
    <location>
        <begin position="112"/>
        <end position="135"/>
    </location>
</feature>
<dbReference type="InterPro" id="IPR056119">
    <property type="entry name" value="DUF7702"/>
</dbReference>
<dbReference type="EMBL" id="UIGY01000082">
    <property type="protein sequence ID" value="SUZ10467.1"/>
    <property type="molecule type" value="Genomic_DNA"/>
</dbReference>
<dbReference type="AlphaFoldDB" id="A0A381LA27"/>
<feature type="transmembrane region" description="Helical" evidence="1">
    <location>
        <begin position="224"/>
        <end position="250"/>
    </location>
</feature>
<dbReference type="PANTHER" id="PTHR42109:SF2">
    <property type="entry name" value="INTEGRAL MEMBRANE PROTEIN"/>
    <property type="match status" value="1"/>
</dbReference>
<organism evidence="3">
    <name type="scientific">Blumeria graminis f. sp. tritici 96224</name>
    <dbReference type="NCBI Taxonomy" id="1268274"/>
    <lineage>
        <taxon>Eukaryota</taxon>
        <taxon>Fungi</taxon>
        <taxon>Dikarya</taxon>
        <taxon>Ascomycota</taxon>
        <taxon>Pezizomycotina</taxon>
        <taxon>Leotiomycetes</taxon>
        <taxon>Erysiphales</taxon>
        <taxon>Erysiphaceae</taxon>
        <taxon>Blumeria</taxon>
    </lineage>
</organism>
<protein>
    <submittedName>
        <fullName evidence="3">BgtA-21326</fullName>
    </submittedName>
</protein>
<sequence length="254" mass="27571">MLALNERGDINAASIGIYLILTIILCFIFRNNGIFQSIGLLFVFLFTVVKLVGSCMTVYVQTTMDMSLYTPAAIIGTVVLSPLMLSICALLMPNKKTIESFRSPTALIGPKFIIATRMVIFSALAVGVTGGLKIFTTNTTPEGIQQGQILLRTAAGLGISSWMLIYGAIILFYPERHCMGTAYPIIACMIMPVFTVRLAYGCAVASTFYTDLTQVFNPLAGNWIVYMVMAFIPEVFISGSLVGIGLVNCIGQKR</sequence>
<feature type="transmembrane region" description="Helical" evidence="1">
    <location>
        <begin position="155"/>
        <end position="173"/>
    </location>
</feature>
<keyword evidence="1" id="KW-0472">Membrane</keyword>
<gene>
    <name evidence="3" type="ORF">BGT96224V2_LOCUS3653</name>
</gene>
<feature type="non-terminal residue" evidence="3">
    <location>
        <position position="254"/>
    </location>
</feature>